<gene>
    <name evidence="2" type="ORF">SNEC2469_LOCUS20685</name>
</gene>
<feature type="chain" id="PRO_5032331432" evidence="1">
    <location>
        <begin position="19"/>
        <end position="146"/>
    </location>
</feature>
<dbReference type="OrthoDB" id="407991at2759"/>
<name>A0A812XCX1_9DINO</name>
<evidence type="ECO:0000256" key="1">
    <source>
        <dbReference type="SAM" id="SignalP"/>
    </source>
</evidence>
<feature type="signal peptide" evidence="1">
    <location>
        <begin position="1"/>
        <end position="18"/>
    </location>
</feature>
<dbReference type="EMBL" id="CAJNJA010036219">
    <property type="protein sequence ID" value="CAE7717540.1"/>
    <property type="molecule type" value="Genomic_DNA"/>
</dbReference>
<protein>
    <submittedName>
        <fullName evidence="2">Uncharacterized protein</fullName>
    </submittedName>
</protein>
<evidence type="ECO:0000313" key="3">
    <source>
        <dbReference type="Proteomes" id="UP000601435"/>
    </source>
</evidence>
<keyword evidence="3" id="KW-1185">Reference proteome</keyword>
<evidence type="ECO:0000313" key="2">
    <source>
        <dbReference type="EMBL" id="CAE7717540.1"/>
    </source>
</evidence>
<reference evidence="2" key="1">
    <citation type="submission" date="2021-02" db="EMBL/GenBank/DDBJ databases">
        <authorList>
            <person name="Dougan E. K."/>
            <person name="Rhodes N."/>
            <person name="Thang M."/>
            <person name="Chan C."/>
        </authorList>
    </citation>
    <scope>NUCLEOTIDE SEQUENCE</scope>
</reference>
<accession>A0A812XCX1</accession>
<sequence>MLCVIGCCLFVYLSDIYRLCPGWGSVRRFDGDGNEDQRAREDLLQREFAQHQAAALEGSPAATKVYGSIGKPTWGVLEAPTQKEVLVQHPVYGEVKVRENFEETQRLRRESSWWAKDERYFMAQSHVSTNQLLINEPAAKLTGNVM</sequence>
<organism evidence="2 3">
    <name type="scientific">Symbiodinium necroappetens</name>
    <dbReference type="NCBI Taxonomy" id="1628268"/>
    <lineage>
        <taxon>Eukaryota</taxon>
        <taxon>Sar</taxon>
        <taxon>Alveolata</taxon>
        <taxon>Dinophyceae</taxon>
        <taxon>Suessiales</taxon>
        <taxon>Symbiodiniaceae</taxon>
        <taxon>Symbiodinium</taxon>
    </lineage>
</organism>
<comment type="caution">
    <text evidence="2">The sequence shown here is derived from an EMBL/GenBank/DDBJ whole genome shotgun (WGS) entry which is preliminary data.</text>
</comment>
<proteinExistence type="predicted"/>
<keyword evidence="1" id="KW-0732">Signal</keyword>
<dbReference type="Proteomes" id="UP000601435">
    <property type="component" value="Unassembled WGS sequence"/>
</dbReference>
<dbReference type="AlphaFoldDB" id="A0A812XCX1"/>